<evidence type="ECO:0000313" key="3">
    <source>
        <dbReference type="Proteomes" id="UP001154240"/>
    </source>
</evidence>
<reference evidence="2" key="1">
    <citation type="journal article" date="2022" name="bioRxiv">
        <title>Thiovibrio frasassiensisgen. nov., sp. nov., an autotrophic, elemental sulfur disproportionating bacterium isolated from sulfidic karst sediment, and proposal of Thiovibrionaceae fam. nov.</title>
        <authorList>
            <person name="Aronson H."/>
            <person name="Thomas C."/>
            <person name="Bhattacharyya M."/>
            <person name="Eckstein S."/>
            <person name="Jensen S."/>
            <person name="Barco R."/>
            <person name="Macalady J."/>
            <person name="Amend J."/>
        </authorList>
    </citation>
    <scope>NUCLEOTIDE SEQUENCE</scope>
    <source>
        <strain evidence="2">RS19-109</strain>
    </source>
</reference>
<dbReference type="RefSeq" id="WP_307631936.1">
    <property type="nucleotide sequence ID" value="NZ_JAPHEH010000001.1"/>
</dbReference>
<dbReference type="PROSITE" id="PS51273">
    <property type="entry name" value="GATASE_TYPE_1"/>
    <property type="match status" value="1"/>
</dbReference>
<dbReference type="Proteomes" id="UP001154240">
    <property type="component" value="Unassembled WGS sequence"/>
</dbReference>
<dbReference type="InterPro" id="IPR044992">
    <property type="entry name" value="ChyE-like"/>
</dbReference>
<dbReference type="PANTHER" id="PTHR42695:SF5">
    <property type="entry name" value="GLUTAMINE AMIDOTRANSFERASE YLR126C-RELATED"/>
    <property type="match status" value="1"/>
</dbReference>
<dbReference type="CDD" id="cd01741">
    <property type="entry name" value="GATase1_1"/>
    <property type="match status" value="1"/>
</dbReference>
<dbReference type="PANTHER" id="PTHR42695">
    <property type="entry name" value="GLUTAMINE AMIDOTRANSFERASE YLR126C-RELATED"/>
    <property type="match status" value="1"/>
</dbReference>
<dbReference type="SUPFAM" id="SSF52317">
    <property type="entry name" value="Class I glutamine amidotransferase-like"/>
    <property type="match status" value="1"/>
</dbReference>
<sequence length="239" mass="27249">MKFLILQHTSWAEPGRLLLAALDAHLIAFDVVRVWEDWIPDFNDYNGIILLGGAPNVDEEEKFPFLVEEKRFIKRAIAADKPILGFCLGHQLLASVLGAQVGPNVKPSIGFVQGHLTHNGREHPAFVNLPKILPLFKWHSQMVLEPLPKHFSLLATSEQCQVEAFSLAQRPHILGMQFDNQAALIEDIATWLEKDWQWLASFRSLVVRPADMLADAMRLRAQIQQDFFRFFADYLKIIS</sequence>
<dbReference type="InterPro" id="IPR017926">
    <property type="entry name" value="GATASE"/>
</dbReference>
<dbReference type="Gene3D" id="3.40.50.880">
    <property type="match status" value="1"/>
</dbReference>
<keyword evidence="3" id="KW-1185">Reference proteome</keyword>
<dbReference type="GO" id="GO:0005829">
    <property type="term" value="C:cytosol"/>
    <property type="evidence" value="ECO:0007669"/>
    <property type="project" value="TreeGrafter"/>
</dbReference>
<protein>
    <submittedName>
        <fullName evidence="2">Type 1 glutamine amidotransferase</fullName>
    </submittedName>
</protein>
<dbReference type="InterPro" id="IPR029062">
    <property type="entry name" value="Class_I_gatase-like"/>
</dbReference>
<accession>A0A9X4MG80</accession>
<keyword evidence="2" id="KW-0315">Glutamine amidotransferase</keyword>
<gene>
    <name evidence="2" type="ORF">OLX77_02130</name>
</gene>
<name>A0A9X4MG80_9BACT</name>
<dbReference type="AlphaFoldDB" id="A0A9X4MG80"/>
<reference evidence="2" key="2">
    <citation type="submission" date="2022-10" db="EMBL/GenBank/DDBJ databases">
        <authorList>
            <person name="Aronson H.S."/>
        </authorList>
    </citation>
    <scope>NUCLEOTIDE SEQUENCE</scope>
    <source>
        <strain evidence="2">RS19-109</strain>
    </source>
</reference>
<organism evidence="2 3">
    <name type="scientific">Thiovibrio frasassiensis</name>
    <dbReference type="NCBI Taxonomy" id="2984131"/>
    <lineage>
        <taxon>Bacteria</taxon>
        <taxon>Pseudomonadati</taxon>
        <taxon>Thermodesulfobacteriota</taxon>
        <taxon>Desulfobulbia</taxon>
        <taxon>Desulfobulbales</taxon>
        <taxon>Thiovibrionaceae</taxon>
        <taxon>Thiovibrio</taxon>
    </lineage>
</organism>
<evidence type="ECO:0000259" key="1">
    <source>
        <dbReference type="Pfam" id="PF00117"/>
    </source>
</evidence>
<feature type="domain" description="Glutamine amidotransferase" evidence="1">
    <location>
        <begin position="42"/>
        <end position="178"/>
    </location>
</feature>
<comment type="caution">
    <text evidence="2">The sequence shown here is derived from an EMBL/GenBank/DDBJ whole genome shotgun (WGS) entry which is preliminary data.</text>
</comment>
<proteinExistence type="predicted"/>
<dbReference type="Pfam" id="PF00117">
    <property type="entry name" value="GATase"/>
    <property type="match status" value="1"/>
</dbReference>
<evidence type="ECO:0000313" key="2">
    <source>
        <dbReference type="EMBL" id="MDG4474958.1"/>
    </source>
</evidence>
<dbReference type="EMBL" id="JAPHEH010000001">
    <property type="protein sequence ID" value="MDG4474958.1"/>
    <property type="molecule type" value="Genomic_DNA"/>
</dbReference>